<evidence type="ECO:0000256" key="2">
    <source>
        <dbReference type="SAM" id="Phobius"/>
    </source>
</evidence>
<reference evidence="3" key="1">
    <citation type="submission" date="2022-11" db="EMBL/GenBank/DDBJ databases">
        <authorList>
            <person name="Hyden B.L."/>
            <person name="Feng K."/>
            <person name="Yates T."/>
            <person name="Jawdy S."/>
            <person name="Smart L.B."/>
            <person name="Muchero W."/>
        </authorList>
    </citation>
    <scope>NUCLEOTIDE SEQUENCE</scope>
    <source>
        <tissue evidence="3">Shoot tip</tissue>
    </source>
</reference>
<keyword evidence="2" id="KW-1133">Transmembrane helix</keyword>
<evidence type="ECO:0000313" key="3">
    <source>
        <dbReference type="EMBL" id="KAJ6675170.1"/>
    </source>
</evidence>
<feature type="transmembrane region" description="Helical" evidence="2">
    <location>
        <begin position="42"/>
        <end position="61"/>
    </location>
</feature>
<comment type="similarity">
    <text evidence="1">Belongs to the ARG7 family.</text>
</comment>
<dbReference type="PANTHER" id="PTHR31374:SF29">
    <property type="entry name" value="SAUR-LIKE AUXIN-RESPONSIVE PROTEIN FAMILY"/>
    <property type="match status" value="1"/>
</dbReference>
<evidence type="ECO:0000313" key="4">
    <source>
        <dbReference type="Proteomes" id="UP001151529"/>
    </source>
</evidence>
<keyword evidence="2" id="KW-0812">Transmembrane</keyword>
<gene>
    <name evidence="3" type="ORF">OIU85_011346</name>
</gene>
<keyword evidence="4" id="KW-1185">Reference proteome</keyword>
<dbReference type="Pfam" id="PF02519">
    <property type="entry name" value="Auxin_inducible"/>
    <property type="match status" value="1"/>
</dbReference>
<dbReference type="EMBL" id="JAPFFL010000016">
    <property type="protein sequence ID" value="KAJ6675170.1"/>
    <property type="molecule type" value="Genomic_DNA"/>
</dbReference>
<protein>
    <submittedName>
        <fullName evidence="3">AUXIN-INDUCED PROTEIN-LIKE-RELATED</fullName>
    </submittedName>
</protein>
<name>A0A9Q0SFR5_SALVM</name>
<organism evidence="3 4">
    <name type="scientific">Salix viminalis</name>
    <name type="common">Common osier</name>
    <name type="synonym">Basket willow</name>
    <dbReference type="NCBI Taxonomy" id="40686"/>
    <lineage>
        <taxon>Eukaryota</taxon>
        <taxon>Viridiplantae</taxon>
        <taxon>Streptophyta</taxon>
        <taxon>Embryophyta</taxon>
        <taxon>Tracheophyta</taxon>
        <taxon>Spermatophyta</taxon>
        <taxon>Magnoliopsida</taxon>
        <taxon>eudicotyledons</taxon>
        <taxon>Gunneridae</taxon>
        <taxon>Pentapetalae</taxon>
        <taxon>rosids</taxon>
        <taxon>fabids</taxon>
        <taxon>Malpighiales</taxon>
        <taxon>Salicaceae</taxon>
        <taxon>Saliceae</taxon>
        <taxon>Salix</taxon>
    </lineage>
</organism>
<dbReference type="InterPro" id="IPR003676">
    <property type="entry name" value="SAUR_fam"/>
</dbReference>
<dbReference type="Proteomes" id="UP001151529">
    <property type="component" value="Chromosome 14"/>
</dbReference>
<dbReference type="AlphaFoldDB" id="A0A9Q0SFR5"/>
<dbReference type="OrthoDB" id="1026046at2759"/>
<comment type="caution">
    <text evidence="3">The sequence shown here is derived from an EMBL/GenBank/DDBJ whole genome shotgun (WGS) entry which is preliminary data.</text>
</comment>
<dbReference type="GO" id="GO:0009733">
    <property type="term" value="P:response to auxin"/>
    <property type="evidence" value="ECO:0007669"/>
    <property type="project" value="InterPro"/>
</dbReference>
<proteinExistence type="inferred from homology"/>
<accession>A0A9Q0SFR5</accession>
<keyword evidence="2" id="KW-0472">Membrane</keyword>
<evidence type="ECO:0000256" key="1">
    <source>
        <dbReference type="ARBA" id="ARBA00006974"/>
    </source>
</evidence>
<sequence length="169" mass="19706">MANVPRSLTYSSLALFNQAITADPWPFSFSLVLSFSQRKKKLLIRVFLLSCLLFFFCRDTIMGSREKSLRSFNLHLPHLHHHHHKKQARDVPKGCLAIKVGQGEEQQRFVVPVIYFNHPLFTQLLKGAEEEYGFDQKGTITIPCHVEEFRNVQGMIDREKSIHHRCFRV</sequence>
<dbReference type="PANTHER" id="PTHR31374">
    <property type="entry name" value="AUXIN-INDUCED PROTEIN-LIKE-RELATED"/>
    <property type="match status" value="1"/>
</dbReference>
<reference evidence="3" key="2">
    <citation type="journal article" date="2023" name="Int. J. Mol. Sci.">
        <title>De Novo Assembly and Annotation of 11 Diverse Shrub Willow (Salix) Genomes Reveals Novel Gene Organization in Sex-Linked Regions.</title>
        <authorList>
            <person name="Hyden B."/>
            <person name="Feng K."/>
            <person name="Yates T.B."/>
            <person name="Jawdy S."/>
            <person name="Cereghino C."/>
            <person name="Smart L.B."/>
            <person name="Muchero W."/>
        </authorList>
    </citation>
    <scope>NUCLEOTIDE SEQUENCE [LARGE SCALE GENOMIC DNA]</scope>
    <source>
        <tissue evidence="3">Shoot tip</tissue>
    </source>
</reference>